<reference evidence="2" key="2">
    <citation type="submission" date="2023-05" db="EMBL/GenBank/DDBJ databases">
        <authorList>
            <consortium name="Lawrence Berkeley National Laboratory"/>
            <person name="Steindorff A."/>
            <person name="Hensen N."/>
            <person name="Bonometti L."/>
            <person name="Westerberg I."/>
            <person name="Brannstrom I.O."/>
            <person name="Guillou S."/>
            <person name="Cros-Aarteil S."/>
            <person name="Calhoun S."/>
            <person name="Haridas S."/>
            <person name="Kuo A."/>
            <person name="Mondo S."/>
            <person name="Pangilinan J."/>
            <person name="Riley R."/>
            <person name="Labutti K."/>
            <person name="Andreopoulos B."/>
            <person name="Lipzen A."/>
            <person name="Chen C."/>
            <person name="Yanf M."/>
            <person name="Daum C."/>
            <person name="Ng V."/>
            <person name="Clum A."/>
            <person name="Ohm R."/>
            <person name="Martin F."/>
            <person name="Silar P."/>
            <person name="Natvig D."/>
            <person name="Lalanne C."/>
            <person name="Gautier V."/>
            <person name="Ament-Velasquez S.L."/>
            <person name="Kruys A."/>
            <person name="Hutchinson M.I."/>
            <person name="Powell A.J."/>
            <person name="Barry K."/>
            <person name="Miller A.N."/>
            <person name="Grigoriev I.V."/>
            <person name="Debuchy R."/>
            <person name="Gladieux P."/>
            <person name="Thoren M.H."/>
            <person name="Johannesson H."/>
        </authorList>
    </citation>
    <scope>NUCLEOTIDE SEQUENCE</scope>
    <source>
        <strain evidence="2">CBS 359.72</strain>
    </source>
</reference>
<sequence>MAGQQPRQPELASYKRIILCSDGTWLASDMGDKSVPSNVARLARTIANSGPDKNGKIVNQIVMYQSGLGSGDFPFQKSINGALGWGLDKDVCQMYDFISNNYRPGKPGDPNEPADELLFFGFSRGAFTVRSVAGLVCDIGVLSAVHMSCFPEMWKEYRANTSGKSFRDSKWYQENKEKLSLTDVKVKVVGVWDTVGALGIPEWPVVSFAKKFLPINDKYAFHNTNALKNVEHAFQALAIDENRLPFTPALWHKSPDNETEVLQCWFPGTHSNIGGGQKEALEEIAYLTFAWMLDNLSEMLTFEEVPIKNLVEEHSRALKAIRITEESTNSWGCGPLVNNYSGLGYLWRLLGVKNRTPGAYVQDPGNGTGGATAECFHPITRIRKEKVKYKPASLEGFYTVKTGQKGWQWKGGKLPLPEWQMSQGKTLSIANENGGSVKYGRTKKSLSEKLAEGVSDDEEDGWMESAILAWL</sequence>
<feature type="domain" description="T6SS Phospholipase effector Tle1-like catalytic" evidence="1">
    <location>
        <begin position="15"/>
        <end position="294"/>
    </location>
</feature>
<dbReference type="PANTHER" id="PTHR33840:SF16">
    <property type="entry name" value="DUF2235 DOMAIN-CONTAINING PROTEIN"/>
    <property type="match status" value="1"/>
</dbReference>
<keyword evidence="3" id="KW-1185">Reference proteome</keyword>
<evidence type="ECO:0000313" key="2">
    <source>
        <dbReference type="EMBL" id="KAK4251283.1"/>
    </source>
</evidence>
<reference evidence="2" key="1">
    <citation type="journal article" date="2023" name="Mol. Phylogenet. Evol.">
        <title>Genome-scale phylogeny and comparative genomics of the fungal order Sordariales.</title>
        <authorList>
            <person name="Hensen N."/>
            <person name="Bonometti L."/>
            <person name="Westerberg I."/>
            <person name="Brannstrom I.O."/>
            <person name="Guillou S."/>
            <person name="Cros-Aarteil S."/>
            <person name="Calhoun S."/>
            <person name="Haridas S."/>
            <person name="Kuo A."/>
            <person name="Mondo S."/>
            <person name="Pangilinan J."/>
            <person name="Riley R."/>
            <person name="LaButti K."/>
            <person name="Andreopoulos B."/>
            <person name="Lipzen A."/>
            <person name="Chen C."/>
            <person name="Yan M."/>
            <person name="Daum C."/>
            <person name="Ng V."/>
            <person name="Clum A."/>
            <person name="Steindorff A."/>
            <person name="Ohm R.A."/>
            <person name="Martin F."/>
            <person name="Silar P."/>
            <person name="Natvig D.O."/>
            <person name="Lalanne C."/>
            <person name="Gautier V."/>
            <person name="Ament-Velasquez S.L."/>
            <person name="Kruys A."/>
            <person name="Hutchinson M.I."/>
            <person name="Powell A.J."/>
            <person name="Barry K."/>
            <person name="Miller A.N."/>
            <person name="Grigoriev I.V."/>
            <person name="Debuchy R."/>
            <person name="Gladieux P."/>
            <person name="Hiltunen Thoren M."/>
            <person name="Johannesson H."/>
        </authorList>
    </citation>
    <scope>NUCLEOTIDE SEQUENCE</scope>
    <source>
        <strain evidence="2">CBS 359.72</strain>
    </source>
</reference>
<evidence type="ECO:0000313" key="3">
    <source>
        <dbReference type="Proteomes" id="UP001303647"/>
    </source>
</evidence>
<dbReference type="Pfam" id="PF09994">
    <property type="entry name" value="T6SS_Tle1-like_cat"/>
    <property type="match status" value="1"/>
</dbReference>
<name>A0AAN7HU61_9PEZI</name>
<organism evidence="2 3">
    <name type="scientific">Corynascus novoguineensis</name>
    <dbReference type="NCBI Taxonomy" id="1126955"/>
    <lineage>
        <taxon>Eukaryota</taxon>
        <taxon>Fungi</taxon>
        <taxon>Dikarya</taxon>
        <taxon>Ascomycota</taxon>
        <taxon>Pezizomycotina</taxon>
        <taxon>Sordariomycetes</taxon>
        <taxon>Sordariomycetidae</taxon>
        <taxon>Sordariales</taxon>
        <taxon>Chaetomiaceae</taxon>
        <taxon>Corynascus</taxon>
    </lineage>
</organism>
<dbReference type="InterPro" id="IPR018712">
    <property type="entry name" value="Tle1-like_cat"/>
</dbReference>
<evidence type="ECO:0000259" key="1">
    <source>
        <dbReference type="Pfam" id="PF09994"/>
    </source>
</evidence>
<dbReference type="PANTHER" id="PTHR33840">
    <property type="match status" value="1"/>
</dbReference>
<comment type="caution">
    <text evidence="2">The sequence shown here is derived from an EMBL/GenBank/DDBJ whole genome shotgun (WGS) entry which is preliminary data.</text>
</comment>
<protein>
    <recommendedName>
        <fullName evidence="1">T6SS Phospholipase effector Tle1-like catalytic domain-containing protein</fullName>
    </recommendedName>
</protein>
<proteinExistence type="predicted"/>
<gene>
    <name evidence="2" type="ORF">C7999DRAFT_10986</name>
</gene>
<dbReference type="AlphaFoldDB" id="A0AAN7HU61"/>
<dbReference type="EMBL" id="MU857606">
    <property type="protein sequence ID" value="KAK4251283.1"/>
    <property type="molecule type" value="Genomic_DNA"/>
</dbReference>
<accession>A0AAN7HU61</accession>
<dbReference type="Proteomes" id="UP001303647">
    <property type="component" value="Unassembled WGS sequence"/>
</dbReference>